<dbReference type="InterPro" id="IPR029044">
    <property type="entry name" value="Nucleotide-diphossugar_trans"/>
</dbReference>
<dbReference type="SUPFAM" id="SSF53448">
    <property type="entry name" value="Nucleotide-diphospho-sugar transferases"/>
    <property type="match status" value="1"/>
</dbReference>
<evidence type="ECO:0000313" key="2">
    <source>
        <dbReference type="Proteomes" id="UP000230842"/>
    </source>
</evidence>
<dbReference type="InterPro" id="IPR018641">
    <property type="entry name" value="Trfase_1_rSAM/seldom-assoc"/>
</dbReference>
<accession>A0A0B2BLG6</accession>
<dbReference type="Gene3D" id="3.90.550.10">
    <property type="entry name" value="Spore Coat Polysaccharide Biosynthesis Protein SpsA, Chain A"/>
    <property type="match status" value="1"/>
</dbReference>
<dbReference type="RefSeq" id="WP_039343777.1">
    <property type="nucleotide sequence ID" value="NZ_PGEZ01000001.1"/>
</dbReference>
<evidence type="ECO:0000313" key="1">
    <source>
        <dbReference type="EMBL" id="PJJ56206.1"/>
    </source>
</evidence>
<gene>
    <name evidence="1" type="ORF">CLV56_0410</name>
</gene>
<reference evidence="1 2" key="1">
    <citation type="submission" date="2017-11" db="EMBL/GenBank/DDBJ databases">
        <title>Genomic Encyclopedia of Archaeal and Bacterial Type Strains, Phase II (KMG-II): From Individual Species to Whole Genera.</title>
        <authorList>
            <person name="Goeker M."/>
        </authorList>
    </citation>
    <scope>NUCLEOTIDE SEQUENCE [LARGE SCALE GENOMIC DNA]</scope>
    <source>
        <strain evidence="1 2">DSM 27763</strain>
    </source>
</reference>
<dbReference type="EMBL" id="PGEZ01000001">
    <property type="protein sequence ID" value="PJJ56206.1"/>
    <property type="molecule type" value="Genomic_DNA"/>
</dbReference>
<evidence type="ECO:0008006" key="3">
    <source>
        <dbReference type="Google" id="ProtNLM"/>
    </source>
</evidence>
<name>A0A0B2BLG6_9ACTN</name>
<keyword evidence="2" id="KW-1185">Reference proteome</keyword>
<dbReference type="Proteomes" id="UP000230842">
    <property type="component" value="Unassembled WGS sequence"/>
</dbReference>
<comment type="caution">
    <text evidence="1">The sequence shown here is derived from an EMBL/GenBank/DDBJ whole genome shotgun (WGS) entry which is preliminary data.</text>
</comment>
<dbReference type="Pfam" id="PF09837">
    <property type="entry name" value="DUF2064"/>
    <property type="match status" value="1"/>
</dbReference>
<dbReference type="AlphaFoldDB" id="A0A0B2BLG6"/>
<dbReference type="PANTHER" id="PTHR36529">
    <property type="entry name" value="SLL1095 PROTEIN"/>
    <property type="match status" value="1"/>
</dbReference>
<dbReference type="PANTHER" id="PTHR36529:SF1">
    <property type="entry name" value="GLYCOSYLTRANSFERASE"/>
    <property type="match status" value="1"/>
</dbReference>
<proteinExistence type="predicted"/>
<protein>
    <recommendedName>
        <fullName evidence="3">Glycosyltransferase A (GT-A) superfamily protein (DUF2064 family)</fullName>
    </recommendedName>
</protein>
<dbReference type="OrthoDB" id="9798250at2"/>
<organism evidence="1 2">
    <name type="scientific">Mumia flava</name>
    <dbReference type="NCBI Taxonomy" id="1348852"/>
    <lineage>
        <taxon>Bacteria</taxon>
        <taxon>Bacillati</taxon>
        <taxon>Actinomycetota</taxon>
        <taxon>Actinomycetes</taxon>
        <taxon>Propionibacteriales</taxon>
        <taxon>Nocardioidaceae</taxon>
        <taxon>Mumia</taxon>
    </lineage>
</organism>
<sequence length="236" mass="23692">MSARPARAGAPTLLVVAKAPVPGVAKTRLATTVGASAAATVAAAALLDTLDVAATSPWPVVIAVAGSFADGVDADAITAACAPYRVVAQRGETFAERLTAAHADADDGHGVVQIGMDTPQVTPAHLEAVGAGLAEADAVLGPATDGGWWVLGVRAARWAEPLADVPMSRHDTGERTSDALARAGARVAYGPTLSDLDTWDDAVAIASAAPQTRTARAVQAIAAARRTPGRRAGAAR</sequence>